<keyword evidence="2" id="KW-1133">Transmembrane helix</keyword>
<keyword evidence="4" id="KW-1185">Reference proteome</keyword>
<protein>
    <submittedName>
        <fullName evidence="3">Uncharacterized protein</fullName>
    </submittedName>
</protein>
<dbReference type="Proteomes" id="UP000749040">
    <property type="component" value="Unassembled WGS sequence"/>
</dbReference>
<evidence type="ECO:0000256" key="2">
    <source>
        <dbReference type="SAM" id="Phobius"/>
    </source>
</evidence>
<gene>
    <name evidence="3" type="ORF">ITX44_35185</name>
</gene>
<evidence type="ECO:0000256" key="1">
    <source>
        <dbReference type="SAM" id="MobiDB-lite"/>
    </source>
</evidence>
<organism evidence="3 4">
    <name type="scientific">Actinacidiphila acididurans</name>
    <dbReference type="NCBI Taxonomy" id="2784346"/>
    <lineage>
        <taxon>Bacteria</taxon>
        <taxon>Bacillati</taxon>
        <taxon>Actinomycetota</taxon>
        <taxon>Actinomycetes</taxon>
        <taxon>Kitasatosporales</taxon>
        <taxon>Streptomycetaceae</taxon>
        <taxon>Actinacidiphila</taxon>
    </lineage>
</organism>
<feature type="region of interest" description="Disordered" evidence="1">
    <location>
        <begin position="165"/>
        <end position="242"/>
    </location>
</feature>
<feature type="compositionally biased region" description="Low complexity" evidence="1">
    <location>
        <begin position="183"/>
        <end position="197"/>
    </location>
</feature>
<feature type="transmembrane region" description="Helical" evidence="2">
    <location>
        <begin position="30"/>
        <end position="52"/>
    </location>
</feature>
<name>A0ABS2U295_9ACTN</name>
<keyword evidence="2" id="KW-0812">Transmembrane</keyword>
<keyword evidence="2" id="KW-0472">Membrane</keyword>
<evidence type="ECO:0000313" key="4">
    <source>
        <dbReference type="Proteomes" id="UP000749040"/>
    </source>
</evidence>
<feature type="transmembrane region" description="Helical" evidence="2">
    <location>
        <begin position="64"/>
        <end position="85"/>
    </location>
</feature>
<reference evidence="3 4" key="1">
    <citation type="submission" date="2021-01" db="EMBL/GenBank/DDBJ databases">
        <title>Streptomyces acididurans sp. nov., isolated from a peat swamp forest soil.</title>
        <authorList>
            <person name="Chantavorakit T."/>
            <person name="Duangmal K."/>
        </authorList>
    </citation>
    <scope>NUCLEOTIDE SEQUENCE [LARGE SCALE GENOMIC DNA]</scope>
    <source>
        <strain evidence="3 4">KK5PA1</strain>
    </source>
</reference>
<sequence length="242" mass="24311">MPPCADVIELPVPRTPADAPATRDRPARPWFGYLLVFAGVALVPWLVVLATGLPSTTTAPHWTVAWVGLDSMEAIGLIATGLLTLRRSVRRVPVAAATAMLLVCDAWFDTTTSSGSGFGTALLMAFTAELPLAAVCAVLALRGLPRAKGAAAKDDAIAAADRTSPVAAHVTGPRPVSVPAPAPATTARAQGPASGAAARKEQARQGQSAPHTAGGLTAGVIRLPSASGRADAGGPAPSPSGV</sequence>
<proteinExistence type="predicted"/>
<dbReference type="RefSeq" id="WP_205363101.1">
    <property type="nucleotide sequence ID" value="NZ_JADKYB010000027.1"/>
</dbReference>
<feature type="transmembrane region" description="Helical" evidence="2">
    <location>
        <begin position="120"/>
        <end position="141"/>
    </location>
</feature>
<dbReference type="EMBL" id="JADKYB010000027">
    <property type="protein sequence ID" value="MBM9509710.1"/>
    <property type="molecule type" value="Genomic_DNA"/>
</dbReference>
<feature type="transmembrane region" description="Helical" evidence="2">
    <location>
        <begin position="92"/>
        <end position="108"/>
    </location>
</feature>
<comment type="caution">
    <text evidence="3">The sequence shown here is derived from an EMBL/GenBank/DDBJ whole genome shotgun (WGS) entry which is preliminary data.</text>
</comment>
<accession>A0ABS2U295</accession>
<evidence type="ECO:0000313" key="3">
    <source>
        <dbReference type="EMBL" id="MBM9509710.1"/>
    </source>
</evidence>